<gene>
    <name evidence="12" type="ORF">DDE20_00060</name>
</gene>
<dbReference type="Gene3D" id="3.90.1570.50">
    <property type="match status" value="1"/>
</dbReference>
<protein>
    <recommendedName>
        <fullName evidence="3">type I site-specific deoxyribonuclease</fullName>
        <ecNumber evidence="3">3.1.21.3</ecNumber>
    </recommendedName>
</protein>
<evidence type="ECO:0000256" key="3">
    <source>
        <dbReference type="ARBA" id="ARBA00012654"/>
    </source>
</evidence>
<reference evidence="12 13" key="1">
    <citation type="submission" date="2018-04" db="EMBL/GenBank/DDBJ databases">
        <title>Pararhodobacter oceanense sp. nov., isolated from marine intertidal sediment.</title>
        <authorList>
            <person name="Wang X.-L."/>
            <person name="Du Z.-J."/>
        </authorList>
    </citation>
    <scope>NUCLEOTIDE SEQUENCE [LARGE SCALE GENOMIC DNA]</scope>
    <source>
        <strain evidence="12 13">AM505</strain>
    </source>
</reference>
<evidence type="ECO:0000256" key="6">
    <source>
        <dbReference type="ARBA" id="ARBA00022747"/>
    </source>
</evidence>
<dbReference type="Proteomes" id="UP000245911">
    <property type="component" value="Unassembled WGS sequence"/>
</dbReference>
<evidence type="ECO:0000256" key="8">
    <source>
        <dbReference type="ARBA" id="ARBA00022801"/>
    </source>
</evidence>
<dbReference type="InterPro" id="IPR007409">
    <property type="entry name" value="Restrct_endonuc_type1_HsdR_N"/>
</dbReference>
<dbReference type="EMBL" id="QDKM01000001">
    <property type="protein sequence ID" value="PVH30018.1"/>
    <property type="molecule type" value="Genomic_DNA"/>
</dbReference>
<evidence type="ECO:0000313" key="12">
    <source>
        <dbReference type="EMBL" id="PVH30018.1"/>
    </source>
</evidence>
<keyword evidence="10" id="KW-0238">DNA-binding</keyword>
<dbReference type="PANTHER" id="PTHR30195">
    <property type="entry name" value="TYPE I SITE-SPECIFIC DEOXYRIBONUCLEASE PROTEIN SUBUNIT M AND R"/>
    <property type="match status" value="1"/>
</dbReference>
<proteinExistence type="inferred from homology"/>
<evidence type="ECO:0000259" key="11">
    <source>
        <dbReference type="Pfam" id="PF04313"/>
    </source>
</evidence>
<keyword evidence="9" id="KW-0067">ATP-binding</keyword>
<dbReference type="InterPro" id="IPR051268">
    <property type="entry name" value="Type-I_R_enzyme_R_subunit"/>
</dbReference>
<evidence type="ECO:0000256" key="4">
    <source>
        <dbReference type="ARBA" id="ARBA00022722"/>
    </source>
</evidence>
<comment type="similarity">
    <text evidence="2">Belongs to the HsdR family.</text>
</comment>
<dbReference type="GO" id="GO:0003677">
    <property type="term" value="F:DNA binding"/>
    <property type="evidence" value="ECO:0007669"/>
    <property type="project" value="UniProtKB-KW"/>
</dbReference>
<organism evidence="12 13">
    <name type="scientific">Pararhodobacter oceanensis</name>
    <dbReference type="NCBI Taxonomy" id="2172121"/>
    <lineage>
        <taxon>Bacteria</taxon>
        <taxon>Pseudomonadati</taxon>
        <taxon>Pseudomonadota</taxon>
        <taxon>Alphaproteobacteria</taxon>
        <taxon>Rhodobacterales</taxon>
        <taxon>Paracoccaceae</taxon>
        <taxon>Pararhodobacter</taxon>
    </lineage>
</organism>
<dbReference type="EC" id="3.1.21.3" evidence="3"/>
<name>A0A2T8HX85_9RHOB</name>
<dbReference type="RefSeq" id="WP_116556422.1">
    <property type="nucleotide sequence ID" value="NZ_QDKM01000001.1"/>
</dbReference>
<keyword evidence="5" id="KW-0547">Nucleotide-binding</keyword>
<evidence type="ECO:0000256" key="5">
    <source>
        <dbReference type="ARBA" id="ARBA00022741"/>
    </source>
</evidence>
<comment type="catalytic activity">
    <reaction evidence="1">
        <text>Endonucleolytic cleavage of DNA to give random double-stranded fragments with terminal 5'-phosphates, ATP is simultaneously hydrolyzed.</text>
        <dbReference type="EC" id="3.1.21.3"/>
    </reaction>
</comment>
<dbReference type="PANTHER" id="PTHR30195:SF15">
    <property type="entry name" value="TYPE I RESTRICTION ENZYME HINDI ENDONUCLEASE SUBUNIT"/>
    <property type="match status" value="1"/>
</dbReference>
<comment type="caution">
    <text evidence="12">The sequence shown here is derived from an EMBL/GenBank/DDBJ whole genome shotgun (WGS) entry which is preliminary data.</text>
</comment>
<dbReference type="OrthoDB" id="9758243at2"/>
<evidence type="ECO:0000256" key="9">
    <source>
        <dbReference type="ARBA" id="ARBA00022840"/>
    </source>
</evidence>
<dbReference type="GO" id="GO:0009307">
    <property type="term" value="P:DNA restriction-modification system"/>
    <property type="evidence" value="ECO:0007669"/>
    <property type="project" value="UniProtKB-KW"/>
</dbReference>
<dbReference type="Pfam" id="PF04313">
    <property type="entry name" value="HSDR_N"/>
    <property type="match status" value="1"/>
</dbReference>
<dbReference type="GO" id="GO:0005524">
    <property type="term" value="F:ATP binding"/>
    <property type="evidence" value="ECO:0007669"/>
    <property type="project" value="UniProtKB-KW"/>
</dbReference>
<keyword evidence="13" id="KW-1185">Reference proteome</keyword>
<keyword evidence="4" id="KW-0540">Nuclease</keyword>
<evidence type="ECO:0000256" key="7">
    <source>
        <dbReference type="ARBA" id="ARBA00022759"/>
    </source>
</evidence>
<evidence type="ECO:0000256" key="10">
    <source>
        <dbReference type="ARBA" id="ARBA00023125"/>
    </source>
</evidence>
<dbReference type="GO" id="GO:0009035">
    <property type="term" value="F:type I site-specific deoxyribonuclease activity"/>
    <property type="evidence" value="ECO:0007669"/>
    <property type="project" value="UniProtKB-EC"/>
</dbReference>
<keyword evidence="6" id="KW-0680">Restriction system</keyword>
<evidence type="ECO:0000313" key="13">
    <source>
        <dbReference type="Proteomes" id="UP000245911"/>
    </source>
</evidence>
<dbReference type="CDD" id="cd22332">
    <property type="entry name" value="HsdR_N"/>
    <property type="match status" value="1"/>
</dbReference>
<sequence length="223" mass="26037">MADYLAETHGWRSVMAWNRETFGPEGTLGRRSDKEVVLTRYLGEALVRLNPGLPDVAYSHALREITDIFGSQSLIRINQDKYALIRDGVKVKFRQDDEQKIERLRVFDYDDPENNDFLCVREMWIRGYAHRRRADIVGFVNGLPLMFCELKRPDRDLRRAYNENLSDYKDTVPHLFHFNAFVILGNGEQAKMGSITADYEHFADWLKLNEGDRRDAMLPMIGF</sequence>
<feature type="domain" description="Restriction endonuclease type I HsdR N-terminal" evidence="11">
    <location>
        <begin position="7"/>
        <end position="200"/>
    </location>
</feature>
<accession>A0A2T8HX85</accession>
<evidence type="ECO:0000256" key="2">
    <source>
        <dbReference type="ARBA" id="ARBA00008598"/>
    </source>
</evidence>
<keyword evidence="8" id="KW-0378">Hydrolase</keyword>
<dbReference type="AlphaFoldDB" id="A0A2T8HX85"/>
<evidence type="ECO:0000256" key="1">
    <source>
        <dbReference type="ARBA" id="ARBA00000851"/>
    </source>
</evidence>
<keyword evidence="7" id="KW-0255">Endonuclease</keyword>